<keyword evidence="1" id="KW-1133">Transmembrane helix</keyword>
<dbReference type="RefSeq" id="XP_044563439.1">
    <property type="nucleotide sequence ID" value="XM_044705752.1"/>
</dbReference>
<dbReference type="InterPro" id="IPR052920">
    <property type="entry name" value="DNA-binding_regulatory"/>
</dbReference>
<dbReference type="OrthoDB" id="2498029at2759"/>
<accession>A0A6A5BU14</accession>
<gene>
    <name evidence="2" type="ORF">FDP41_002546</name>
</gene>
<dbReference type="VEuPathDB" id="AmoebaDB:NfTy_040900"/>
<evidence type="ECO:0000313" key="3">
    <source>
        <dbReference type="Proteomes" id="UP000444721"/>
    </source>
</evidence>
<organism evidence="2 3">
    <name type="scientific">Naegleria fowleri</name>
    <name type="common">Brain eating amoeba</name>
    <dbReference type="NCBI Taxonomy" id="5763"/>
    <lineage>
        <taxon>Eukaryota</taxon>
        <taxon>Discoba</taxon>
        <taxon>Heterolobosea</taxon>
        <taxon>Tetramitia</taxon>
        <taxon>Eutetramitia</taxon>
        <taxon>Vahlkampfiidae</taxon>
        <taxon>Naegleria</taxon>
    </lineage>
</organism>
<dbReference type="GeneID" id="68109764"/>
<comment type="caution">
    <text evidence="2">The sequence shown here is derived from an EMBL/GenBank/DDBJ whole genome shotgun (WGS) entry which is preliminary data.</text>
</comment>
<dbReference type="InterPro" id="IPR029058">
    <property type="entry name" value="AB_hydrolase_fold"/>
</dbReference>
<dbReference type="AlphaFoldDB" id="A0A6A5BU14"/>
<dbReference type="VEuPathDB" id="AmoebaDB:FDP41_002546"/>
<dbReference type="VEuPathDB" id="AmoebaDB:NF0075110"/>
<keyword evidence="1" id="KW-0812">Transmembrane</keyword>
<keyword evidence="3" id="KW-1185">Reference proteome</keyword>
<dbReference type="OMA" id="FTINYRC"/>
<dbReference type="Gene3D" id="3.40.50.1820">
    <property type="entry name" value="alpha/beta hydrolase"/>
    <property type="match status" value="1"/>
</dbReference>
<reference evidence="2 3" key="1">
    <citation type="journal article" date="2019" name="Sci. Rep.">
        <title>Nanopore sequencing improves the draft genome of the human pathogenic amoeba Naegleria fowleri.</title>
        <authorList>
            <person name="Liechti N."/>
            <person name="Schurch N."/>
            <person name="Bruggmann R."/>
            <person name="Wittwer M."/>
        </authorList>
    </citation>
    <scope>NUCLEOTIDE SEQUENCE [LARGE SCALE GENOMIC DNA]</scope>
    <source>
        <strain evidence="2 3">ATCC 30894</strain>
    </source>
</reference>
<name>A0A6A5BU14_NAEFO</name>
<evidence type="ECO:0000313" key="2">
    <source>
        <dbReference type="EMBL" id="KAF0978726.1"/>
    </source>
</evidence>
<keyword evidence="1" id="KW-0472">Membrane</keyword>
<evidence type="ECO:0000256" key="1">
    <source>
        <dbReference type="SAM" id="Phobius"/>
    </source>
</evidence>
<dbReference type="SUPFAM" id="SSF53474">
    <property type="entry name" value="alpha/beta-Hydrolases"/>
    <property type="match status" value="1"/>
</dbReference>
<dbReference type="EMBL" id="VFQX01000029">
    <property type="protein sequence ID" value="KAF0978726.1"/>
    <property type="molecule type" value="Genomic_DNA"/>
</dbReference>
<protein>
    <recommendedName>
        <fullName evidence="4">Peptidase S9 prolyl oligopeptidase catalytic domain-containing protein</fullName>
    </recommendedName>
</protein>
<dbReference type="PANTHER" id="PTHR43358:SF4">
    <property type="entry name" value="ALPHA_BETA HYDROLASE FOLD-1 DOMAIN-CONTAINING PROTEIN"/>
    <property type="match status" value="1"/>
</dbReference>
<feature type="transmembrane region" description="Helical" evidence="1">
    <location>
        <begin position="27"/>
        <end position="55"/>
    </location>
</feature>
<dbReference type="PANTHER" id="PTHR43358">
    <property type="entry name" value="ALPHA/BETA-HYDROLASE"/>
    <property type="match status" value="1"/>
</dbReference>
<dbReference type="Proteomes" id="UP000444721">
    <property type="component" value="Unassembled WGS sequence"/>
</dbReference>
<proteinExistence type="predicted"/>
<evidence type="ECO:0008006" key="4">
    <source>
        <dbReference type="Google" id="ProtNLM"/>
    </source>
</evidence>
<sequence>MSPSISMLDDIPASEKVRRSKLTGKQICCRVLICLSISCAVLCAAIAALILIAWFSVGSVLWNIAFAVDISYDCDEFRGNSPSNFTINYRCPPLLEPLSQWPTRLAPFFVNSNNLEVVNFPSRTPDWVSGFGPANITATLMKQDIINSTSKFIITIHGYRVCRYRSESMLPSTMLYHMGYNILQVDLRNHGDSGVYAPLPYVSFGNFEHLDILGAMDYILARYPFLNKTNSIGLFGTSMGGATALVSFSLEKNFKAAFVDSPPCDIVGSLQKAAEDIAGKAISGVAMNAIKSMVPVKAPAMGFPPFHYDPYELLTNVDLSGGRKIFFLHIEDDAIVPTVNHFICINATKISIAKNQYSPNSIESYLGTIEFPYPITNRTRTYCNKHLSFQFVHLDEFRTLLYNFFKTNL</sequence>